<accession>A0ABM5SYU8</accession>
<sequence length="94" mass="9970">MSGAVMPDAASTAGAPFGVARRVGERVDFGAPRARDAVEVAAEEDDNDGDVAAPPFTDDDFVARDVLSLRAGMANSVQSRDVCRRFGEYNARHV</sequence>
<gene>
    <name evidence="1" type="ORF">UC34_13280</name>
</gene>
<evidence type="ECO:0000313" key="1">
    <source>
        <dbReference type="EMBL" id="AJP57692.1"/>
    </source>
</evidence>
<organism evidence="1 2">
    <name type="scientific">Pandoraea vervacti</name>
    <dbReference type="NCBI Taxonomy" id="656178"/>
    <lineage>
        <taxon>Bacteria</taxon>
        <taxon>Pseudomonadati</taxon>
        <taxon>Pseudomonadota</taxon>
        <taxon>Betaproteobacteria</taxon>
        <taxon>Burkholderiales</taxon>
        <taxon>Burkholderiaceae</taxon>
        <taxon>Pandoraea</taxon>
    </lineage>
</organism>
<protein>
    <submittedName>
        <fullName evidence="1">Uncharacterized protein</fullName>
    </submittedName>
</protein>
<dbReference type="EMBL" id="CP010897">
    <property type="protein sequence ID" value="AJP57692.1"/>
    <property type="molecule type" value="Genomic_DNA"/>
</dbReference>
<name>A0ABM5SYU8_9BURK</name>
<evidence type="ECO:0000313" key="2">
    <source>
        <dbReference type="Proteomes" id="UP000035085"/>
    </source>
</evidence>
<proteinExistence type="predicted"/>
<dbReference type="RefSeq" id="WP_044455914.1">
    <property type="nucleotide sequence ID" value="NZ_CP010897.2"/>
</dbReference>
<dbReference type="Proteomes" id="UP000035085">
    <property type="component" value="Chromosome"/>
</dbReference>
<reference evidence="2" key="1">
    <citation type="submission" date="2015-02" db="EMBL/GenBank/DDBJ databases">
        <title>Complete Genome Sequencing of Pandoraea vervacti NS15 sp. nov.</title>
        <authorList>
            <person name="Chan K.-G."/>
        </authorList>
    </citation>
    <scope>NUCLEOTIDE SEQUENCE [LARGE SCALE GENOMIC DNA]</scope>
    <source>
        <strain evidence="2">NS15</strain>
    </source>
</reference>
<keyword evidence="2" id="KW-1185">Reference proteome</keyword>